<dbReference type="InterPro" id="IPR003761">
    <property type="entry name" value="Exonuc_VII_S"/>
</dbReference>
<keyword evidence="7" id="KW-0175">Coiled coil</keyword>
<keyword evidence="5 6" id="KW-0269">Exonuclease</keyword>
<keyword evidence="2 6" id="KW-0963">Cytoplasm</keyword>
<keyword evidence="4 6" id="KW-0378">Hydrolase</keyword>
<dbReference type="PIRSF" id="PIRSF006488">
    <property type="entry name" value="Exonuc_VII_S"/>
    <property type="match status" value="1"/>
</dbReference>
<keyword evidence="3 6" id="KW-0540">Nuclease</keyword>
<dbReference type="Gene3D" id="1.10.287.1040">
    <property type="entry name" value="Exonuclease VII, small subunit"/>
    <property type="match status" value="1"/>
</dbReference>
<sequence length="78" mass="8913">MKKFEERLERLEKISDDIRSSDIPLEKALSLFEEGIKLAKGLEKDIEKMEGKIQILVNQPVLPEEEPELDLFAGTGED</sequence>
<dbReference type="PANTHER" id="PTHR34137">
    <property type="entry name" value="EXODEOXYRIBONUCLEASE 7 SMALL SUBUNIT"/>
    <property type="match status" value="1"/>
</dbReference>
<dbReference type="PANTHER" id="PTHR34137:SF1">
    <property type="entry name" value="EXODEOXYRIBONUCLEASE 7 SMALL SUBUNIT"/>
    <property type="match status" value="1"/>
</dbReference>
<organism evidence="8 9">
    <name type="scientific">Treponema putidum</name>
    <dbReference type="NCBI Taxonomy" id="221027"/>
    <lineage>
        <taxon>Bacteria</taxon>
        <taxon>Pseudomonadati</taxon>
        <taxon>Spirochaetota</taxon>
        <taxon>Spirochaetia</taxon>
        <taxon>Spirochaetales</taxon>
        <taxon>Treponemataceae</taxon>
        <taxon>Treponema</taxon>
    </lineage>
</organism>
<evidence type="ECO:0000256" key="1">
    <source>
        <dbReference type="ARBA" id="ARBA00009998"/>
    </source>
</evidence>
<gene>
    <name evidence="6 8" type="primary">xseB</name>
    <name evidence="8" type="ORF">E4N76_08875</name>
</gene>
<evidence type="ECO:0000256" key="2">
    <source>
        <dbReference type="ARBA" id="ARBA00022490"/>
    </source>
</evidence>
<dbReference type="SUPFAM" id="SSF116842">
    <property type="entry name" value="XseB-like"/>
    <property type="match status" value="1"/>
</dbReference>
<feature type="coiled-coil region" evidence="7">
    <location>
        <begin position="1"/>
        <end position="59"/>
    </location>
</feature>
<comment type="subcellular location">
    <subcellularLocation>
        <location evidence="6">Cytoplasm</location>
    </subcellularLocation>
</comment>
<dbReference type="RefSeq" id="WP_044977375.1">
    <property type="nucleotide sequence ID" value="NZ_CP009228.1"/>
</dbReference>
<evidence type="ECO:0000313" key="8">
    <source>
        <dbReference type="EMBL" id="UTY29076.1"/>
    </source>
</evidence>
<name>A0ABY5HUM6_9SPIR</name>
<dbReference type="GO" id="GO:0008855">
    <property type="term" value="F:exodeoxyribonuclease VII activity"/>
    <property type="evidence" value="ECO:0007669"/>
    <property type="project" value="UniProtKB-EC"/>
</dbReference>
<reference evidence="8" key="1">
    <citation type="submission" date="2019-04" db="EMBL/GenBank/DDBJ databases">
        <title>Whole genome sequencing of oral phylogroup 2 treponemes.</title>
        <authorList>
            <person name="Chan Y."/>
            <person name="Zeng H.H."/>
            <person name="Yu X.L."/>
            <person name="Leung W.K."/>
            <person name="Watt R.M."/>
        </authorList>
    </citation>
    <scope>NUCLEOTIDE SEQUENCE</scope>
    <source>
        <strain evidence="8">OMZ 847</strain>
    </source>
</reference>
<evidence type="ECO:0000256" key="5">
    <source>
        <dbReference type="ARBA" id="ARBA00022839"/>
    </source>
</evidence>
<protein>
    <recommendedName>
        <fullName evidence="6">Exodeoxyribonuclease 7 small subunit</fullName>
        <ecNumber evidence="6">3.1.11.6</ecNumber>
    </recommendedName>
    <alternativeName>
        <fullName evidence="6">Exodeoxyribonuclease VII small subunit</fullName>
        <shortName evidence="6">Exonuclease VII small subunit</shortName>
    </alternativeName>
</protein>
<accession>A0ABY5HUM6</accession>
<dbReference type="EMBL" id="CP038802">
    <property type="protein sequence ID" value="UTY29076.1"/>
    <property type="molecule type" value="Genomic_DNA"/>
</dbReference>
<dbReference type="Proteomes" id="UP001059401">
    <property type="component" value="Chromosome"/>
</dbReference>
<comment type="catalytic activity">
    <reaction evidence="6">
        <text>Exonucleolytic cleavage in either 5'- to 3'- or 3'- to 5'-direction to yield nucleoside 5'-phosphates.</text>
        <dbReference type="EC" id="3.1.11.6"/>
    </reaction>
</comment>
<evidence type="ECO:0000256" key="7">
    <source>
        <dbReference type="SAM" id="Coils"/>
    </source>
</evidence>
<dbReference type="Pfam" id="PF02609">
    <property type="entry name" value="Exonuc_VII_S"/>
    <property type="match status" value="1"/>
</dbReference>
<evidence type="ECO:0000313" key="9">
    <source>
        <dbReference type="Proteomes" id="UP001059401"/>
    </source>
</evidence>
<comment type="subunit">
    <text evidence="6">Heterooligomer composed of large and small subunits.</text>
</comment>
<keyword evidence="9" id="KW-1185">Reference proteome</keyword>
<evidence type="ECO:0000256" key="6">
    <source>
        <dbReference type="HAMAP-Rule" id="MF_00337"/>
    </source>
</evidence>
<comment type="function">
    <text evidence="6">Bidirectionally degrades single-stranded DNA into large acid-insoluble oligonucleotides, which are then degraded further into small acid-soluble oligonucleotides.</text>
</comment>
<proteinExistence type="inferred from homology"/>
<evidence type="ECO:0000256" key="4">
    <source>
        <dbReference type="ARBA" id="ARBA00022801"/>
    </source>
</evidence>
<dbReference type="NCBIfam" id="TIGR01280">
    <property type="entry name" value="xseB"/>
    <property type="match status" value="1"/>
</dbReference>
<evidence type="ECO:0000256" key="3">
    <source>
        <dbReference type="ARBA" id="ARBA00022722"/>
    </source>
</evidence>
<dbReference type="HAMAP" id="MF_00337">
    <property type="entry name" value="Exonuc_7_S"/>
    <property type="match status" value="1"/>
</dbReference>
<dbReference type="EC" id="3.1.11.6" evidence="6"/>
<comment type="similarity">
    <text evidence="1 6">Belongs to the XseB family.</text>
</comment>
<dbReference type="InterPro" id="IPR037004">
    <property type="entry name" value="Exonuc_VII_ssu_sf"/>
</dbReference>